<dbReference type="AlphaFoldDB" id="D4YV08"/>
<comment type="caution">
    <text evidence="2">The sequence shown here is derived from an EMBL/GenBank/DDBJ whole genome shotgun (WGS) entry which is preliminary data.</text>
</comment>
<evidence type="ECO:0000259" key="1">
    <source>
        <dbReference type="Pfam" id="PF03466"/>
    </source>
</evidence>
<dbReference type="OrthoDB" id="2318804at2"/>
<name>D4YV08_9LACO</name>
<dbReference type="SUPFAM" id="SSF53850">
    <property type="entry name" value="Periplasmic binding protein-like II"/>
    <property type="match status" value="1"/>
</dbReference>
<evidence type="ECO:0000313" key="3">
    <source>
        <dbReference type="Proteomes" id="UP000004069"/>
    </source>
</evidence>
<dbReference type="Gene3D" id="3.40.190.10">
    <property type="entry name" value="Periplasmic binding protein-like II"/>
    <property type="match status" value="2"/>
</dbReference>
<dbReference type="RefSeq" id="WP_006352518.1">
    <property type="nucleotide sequence ID" value="NZ_ADNY01000056.1"/>
</dbReference>
<proteinExistence type="predicted"/>
<accession>D4YV08</accession>
<protein>
    <recommendedName>
        <fullName evidence="1">LysR substrate-binding domain-containing protein</fullName>
    </recommendedName>
</protein>
<dbReference type="EMBL" id="ADNY01000056">
    <property type="protein sequence ID" value="EFG54955.1"/>
    <property type="molecule type" value="Genomic_DNA"/>
</dbReference>
<feature type="domain" description="LysR substrate-binding" evidence="1">
    <location>
        <begin position="4"/>
        <end position="201"/>
    </location>
</feature>
<reference evidence="2 3" key="1">
    <citation type="submission" date="2010-04" db="EMBL/GenBank/DDBJ databases">
        <authorList>
            <person name="Muzny D."/>
            <person name="Qin X."/>
            <person name="Deng J."/>
            <person name="Jiang H."/>
            <person name="Liu Y."/>
            <person name="Qu J."/>
            <person name="Song X.-Z."/>
            <person name="Zhang L."/>
            <person name="Thornton R."/>
            <person name="Coyle M."/>
            <person name="Francisco L."/>
            <person name="Jackson L."/>
            <person name="Javaid M."/>
            <person name="Korchina V."/>
            <person name="Kovar C."/>
            <person name="Mata R."/>
            <person name="Mathew T."/>
            <person name="Ngo R."/>
            <person name="Nguyen L."/>
            <person name="Nguyen N."/>
            <person name="Okwuonu G."/>
            <person name="Ongeri F."/>
            <person name="Pham C."/>
            <person name="Simmons D."/>
            <person name="Wilczek-Boney K."/>
            <person name="Hale W."/>
            <person name="Jakkamsetti A."/>
            <person name="Pham P."/>
            <person name="Ruth R."/>
            <person name="San Lucas F."/>
            <person name="Warren J."/>
            <person name="Zhang J."/>
            <person name="Zhao Z."/>
            <person name="Zhou C."/>
            <person name="Zhu D."/>
            <person name="Lee S."/>
            <person name="Bess C."/>
            <person name="Blankenburg K."/>
            <person name="Forbes L."/>
            <person name="Fu Q."/>
            <person name="Gubbala S."/>
            <person name="Hirani K."/>
            <person name="Jayaseelan J.C."/>
            <person name="Lara F."/>
            <person name="Munidasa M."/>
            <person name="Palculict T."/>
            <person name="Patil S."/>
            <person name="Pu L.-L."/>
            <person name="Saada N."/>
            <person name="Tang L."/>
            <person name="Weissenberger G."/>
            <person name="Zhu Y."/>
            <person name="Hemphill L."/>
            <person name="Shang Y."/>
            <person name="Youmans B."/>
            <person name="Ayvaz T."/>
            <person name="Ross M."/>
            <person name="Santibanez J."/>
            <person name="Aqrawi P."/>
            <person name="Gross S."/>
            <person name="Joshi V."/>
            <person name="Fowler G."/>
            <person name="Nazareth L."/>
            <person name="Reid J."/>
            <person name="Worley K."/>
            <person name="Petrosino J."/>
            <person name="Highlander S."/>
            <person name="Gibbs R."/>
        </authorList>
    </citation>
    <scope>NUCLEOTIDE SEQUENCE [LARGE SCALE GENOMIC DNA]</scope>
    <source>
        <strain evidence="2 3">DSM 11664</strain>
    </source>
</reference>
<dbReference type="eggNOG" id="COG0583">
    <property type="taxonomic scope" value="Bacteria"/>
</dbReference>
<dbReference type="PATRIC" id="fig|585524.9.peg.1213"/>
<gene>
    <name evidence="2" type="ORF">HMPREF0493_1369</name>
</gene>
<dbReference type="Proteomes" id="UP000004069">
    <property type="component" value="Unassembled WGS sequence"/>
</dbReference>
<dbReference type="Pfam" id="PF03466">
    <property type="entry name" value="LysR_substrate"/>
    <property type="match status" value="1"/>
</dbReference>
<dbReference type="InterPro" id="IPR005119">
    <property type="entry name" value="LysR_subst-bd"/>
</dbReference>
<dbReference type="STRING" id="83683.B1745_03605"/>
<sequence length="204" mass="23514">MKTINLGYFKNFGTARLEKLKRYLQKNLQLEIRLIPLYQDQIEDSFEENKIDLALTDPRDHGYSNYQVIKVSEFGLEAVLQAGNFMSGQQTIEISELDKIPNLLVTQKNEEQGELHYHRDLLGIKSPFLAVDNFNEAALMAESGSGYFLLNEDTAKFFESPKLQKMFLLKDGIQLKQEYVVVMKKEPTNEVKQVAQALKKNLDF</sequence>
<keyword evidence="3" id="KW-1185">Reference proteome</keyword>
<evidence type="ECO:0000313" key="2">
    <source>
        <dbReference type="EMBL" id="EFG54955.1"/>
    </source>
</evidence>
<organism evidence="2 3">
    <name type="scientific">Lactobacillus amylolyticus DSM 11664</name>
    <dbReference type="NCBI Taxonomy" id="585524"/>
    <lineage>
        <taxon>Bacteria</taxon>
        <taxon>Bacillati</taxon>
        <taxon>Bacillota</taxon>
        <taxon>Bacilli</taxon>
        <taxon>Lactobacillales</taxon>
        <taxon>Lactobacillaceae</taxon>
        <taxon>Lactobacillus</taxon>
    </lineage>
</organism>